<evidence type="ECO:0000313" key="8">
    <source>
        <dbReference type="Proteomes" id="UP001152798"/>
    </source>
</evidence>
<dbReference type="GO" id="GO:0005840">
    <property type="term" value="C:ribosome"/>
    <property type="evidence" value="ECO:0007669"/>
    <property type="project" value="UniProtKB-KW"/>
</dbReference>
<organism evidence="7 8">
    <name type="scientific">Nezara viridula</name>
    <name type="common">Southern green stink bug</name>
    <name type="synonym">Cimex viridulus</name>
    <dbReference type="NCBI Taxonomy" id="85310"/>
    <lineage>
        <taxon>Eukaryota</taxon>
        <taxon>Metazoa</taxon>
        <taxon>Ecdysozoa</taxon>
        <taxon>Arthropoda</taxon>
        <taxon>Hexapoda</taxon>
        <taxon>Insecta</taxon>
        <taxon>Pterygota</taxon>
        <taxon>Neoptera</taxon>
        <taxon>Paraneoptera</taxon>
        <taxon>Hemiptera</taxon>
        <taxon>Heteroptera</taxon>
        <taxon>Panheteroptera</taxon>
        <taxon>Pentatomomorpha</taxon>
        <taxon>Pentatomoidea</taxon>
        <taxon>Pentatomidae</taxon>
        <taxon>Pentatominae</taxon>
        <taxon>Nezara</taxon>
    </lineage>
</organism>
<reference evidence="7" key="1">
    <citation type="submission" date="2022-01" db="EMBL/GenBank/DDBJ databases">
        <authorList>
            <person name="King R."/>
        </authorList>
    </citation>
    <scope>NUCLEOTIDE SEQUENCE</scope>
</reference>
<dbReference type="GO" id="GO:1990904">
    <property type="term" value="C:ribonucleoprotein complex"/>
    <property type="evidence" value="ECO:0007669"/>
    <property type="project" value="UniProtKB-KW"/>
</dbReference>
<sequence length="112" mass="13727">MSRYTELMKLQTKYSMRMNYLKNKIFGEVTRPTNSKSMKVVKLMSEQPIQKNPEKTDAYYPRYEQLNVLMDHLRNYGLFRDEHKDFQEEMRRLRALRGKRIWGTEKKTKKKE</sequence>
<comment type="similarity">
    <text evidence="2">Belongs to the mitochondrion-specific ribosomal protein mS33 family.</text>
</comment>
<protein>
    <recommendedName>
        <fullName evidence="6">Small ribosomal subunit protein mS33</fullName>
    </recommendedName>
</protein>
<dbReference type="Proteomes" id="UP001152798">
    <property type="component" value="Chromosome 1"/>
</dbReference>
<evidence type="ECO:0000256" key="6">
    <source>
        <dbReference type="ARBA" id="ARBA00035132"/>
    </source>
</evidence>
<keyword evidence="3" id="KW-0689">Ribosomal protein</keyword>
<keyword evidence="8" id="KW-1185">Reference proteome</keyword>
<gene>
    <name evidence="7" type="ORF">NEZAVI_LOCUS3142</name>
</gene>
<comment type="subcellular location">
    <subcellularLocation>
        <location evidence="1">Mitochondrion</location>
    </subcellularLocation>
</comment>
<evidence type="ECO:0000256" key="1">
    <source>
        <dbReference type="ARBA" id="ARBA00004173"/>
    </source>
</evidence>
<dbReference type="PANTHER" id="PTHR13362:SF2">
    <property type="entry name" value="SMALL RIBOSOMAL SUBUNIT PROTEIN MS33"/>
    <property type="match status" value="1"/>
</dbReference>
<evidence type="ECO:0000256" key="2">
    <source>
        <dbReference type="ARBA" id="ARBA00008970"/>
    </source>
</evidence>
<dbReference type="InterPro" id="IPR013219">
    <property type="entry name" value="Ribosomal_mS33"/>
</dbReference>
<evidence type="ECO:0000256" key="5">
    <source>
        <dbReference type="ARBA" id="ARBA00023274"/>
    </source>
</evidence>
<keyword evidence="5" id="KW-0687">Ribonucleoprotein</keyword>
<dbReference type="GO" id="GO:0005739">
    <property type="term" value="C:mitochondrion"/>
    <property type="evidence" value="ECO:0007669"/>
    <property type="project" value="UniProtKB-SubCell"/>
</dbReference>
<accession>A0A9P0E5Y9</accession>
<dbReference type="PANTHER" id="PTHR13362">
    <property type="entry name" value="MITOCHONDRIAL RIBOSOMAL PROTEIN S33"/>
    <property type="match status" value="1"/>
</dbReference>
<name>A0A9P0E5Y9_NEZVI</name>
<dbReference type="AlphaFoldDB" id="A0A9P0E5Y9"/>
<keyword evidence="4" id="KW-0496">Mitochondrion</keyword>
<dbReference type="Pfam" id="PF08293">
    <property type="entry name" value="MRP-S33"/>
    <property type="match status" value="1"/>
</dbReference>
<dbReference type="EMBL" id="OV725077">
    <property type="protein sequence ID" value="CAH1392291.1"/>
    <property type="molecule type" value="Genomic_DNA"/>
</dbReference>
<dbReference type="OrthoDB" id="5980584at2759"/>
<evidence type="ECO:0000313" key="7">
    <source>
        <dbReference type="EMBL" id="CAH1392291.1"/>
    </source>
</evidence>
<evidence type="ECO:0000256" key="3">
    <source>
        <dbReference type="ARBA" id="ARBA00022980"/>
    </source>
</evidence>
<proteinExistence type="inferred from homology"/>
<evidence type="ECO:0000256" key="4">
    <source>
        <dbReference type="ARBA" id="ARBA00023128"/>
    </source>
</evidence>